<dbReference type="RefSeq" id="WP_165566353.1">
    <property type="nucleotide sequence ID" value="NZ_SAYU02000014.1"/>
</dbReference>
<comment type="caution">
    <text evidence="1">The sequence shown here is derived from an EMBL/GenBank/DDBJ whole genome shotgun (WGS) entry which is preliminary data.</text>
</comment>
<evidence type="ECO:0000313" key="1">
    <source>
        <dbReference type="EMBL" id="NHA67649.1"/>
    </source>
</evidence>
<dbReference type="EMBL" id="SAYU02000014">
    <property type="protein sequence ID" value="NHA67649.1"/>
    <property type="molecule type" value="Genomic_DNA"/>
</dbReference>
<sequence length="152" mass="16396">MLIEDSERVLSALLADAGVTPGPVDGAQVGTVVDVVRRFVLLPVEDAAASAEDGDGLLAQYGTSTSWGPRTFEVDLTRQLVEAVEPDPRTWQLSCSLRWAPTEETAALGSANLWSFGTSWDRFFAEAMALPGWEWALGTRRPATFAVDLSLV</sequence>
<keyword evidence="2" id="KW-1185">Reference proteome</keyword>
<proteinExistence type="predicted"/>
<name>A0A8T6QZU5_9MICO</name>
<organism evidence="1 2">
    <name type="scientific">Phycicoccus flavus</name>
    <dbReference type="NCBI Taxonomy" id="2502783"/>
    <lineage>
        <taxon>Bacteria</taxon>
        <taxon>Bacillati</taxon>
        <taxon>Actinomycetota</taxon>
        <taxon>Actinomycetes</taxon>
        <taxon>Micrococcales</taxon>
        <taxon>Intrasporangiaceae</taxon>
        <taxon>Phycicoccus</taxon>
    </lineage>
</organism>
<gene>
    <name evidence="1" type="ORF">EPD83_006210</name>
</gene>
<evidence type="ECO:0000313" key="2">
    <source>
        <dbReference type="Proteomes" id="UP000287866"/>
    </source>
</evidence>
<protein>
    <submittedName>
        <fullName evidence="1">Uncharacterized protein</fullName>
    </submittedName>
</protein>
<dbReference type="AlphaFoldDB" id="A0A8T6QZU5"/>
<accession>A0A8T6QZU5</accession>
<dbReference type="Proteomes" id="UP000287866">
    <property type="component" value="Unassembled WGS sequence"/>
</dbReference>
<reference evidence="1" key="1">
    <citation type="submission" date="2020-03" db="EMBL/GenBank/DDBJ databases">
        <title>Phycicoccus flavus sp. nov., a novel endophytic actinobacterium isolated from branch of Kandelia candel.</title>
        <authorList>
            <person name="Tuo L."/>
        </authorList>
    </citation>
    <scope>NUCLEOTIDE SEQUENCE</scope>
    <source>
        <strain evidence="1">CMS6Z-2</strain>
    </source>
</reference>